<keyword evidence="2" id="KW-1185">Reference proteome</keyword>
<gene>
    <name evidence="1" type="ORF">ALC57_08175</name>
</gene>
<dbReference type="STRING" id="471704.A0A151J795"/>
<reference evidence="1 2" key="1">
    <citation type="submission" date="2015-09" db="EMBL/GenBank/DDBJ databases">
        <title>Trachymyrmex cornetzi WGS genome.</title>
        <authorList>
            <person name="Nygaard S."/>
            <person name="Hu H."/>
            <person name="Boomsma J."/>
            <person name="Zhang G."/>
        </authorList>
    </citation>
    <scope>NUCLEOTIDE SEQUENCE [LARGE SCALE GENOMIC DNA]</scope>
    <source>
        <strain evidence="1">Tcor2-1</strain>
        <tissue evidence="1">Whole body</tissue>
    </source>
</reference>
<evidence type="ECO:0000313" key="1">
    <source>
        <dbReference type="EMBL" id="KYN19488.1"/>
    </source>
</evidence>
<dbReference type="EMBL" id="KQ979702">
    <property type="protein sequence ID" value="KYN19488.1"/>
    <property type="molecule type" value="Genomic_DNA"/>
</dbReference>
<organism evidence="1 2">
    <name type="scientific">Trachymyrmex cornetzi</name>
    <dbReference type="NCBI Taxonomy" id="471704"/>
    <lineage>
        <taxon>Eukaryota</taxon>
        <taxon>Metazoa</taxon>
        <taxon>Ecdysozoa</taxon>
        <taxon>Arthropoda</taxon>
        <taxon>Hexapoda</taxon>
        <taxon>Insecta</taxon>
        <taxon>Pterygota</taxon>
        <taxon>Neoptera</taxon>
        <taxon>Endopterygota</taxon>
        <taxon>Hymenoptera</taxon>
        <taxon>Apocrita</taxon>
        <taxon>Aculeata</taxon>
        <taxon>Formicoidea</taxon>
        <taxon>Formicidae</taxon>
        <taxon>Myrmicinae</taxon>
        <taxon>Trachymyrmex</taxon>
    </lineage>
</organism>
<name>A0A151J795_9HYME</name>
<evidence type="ECO:0000313" key="2">
    <source>
        <dbReference type="Proteomes" id="UP000078492"/>
    </source>
</evidence>
<sequence>MKSQSSLNLAPFIEHYGDSLLPYIPTNRDDNTKERRDKKTSTLLIIVKSKLRYVEVRSLLNTRMLWNRQTAFPDSTLRRPR</sequence>
<protein>
    <submittedName>
        <fullName evidence="1">Uncharacterized protein</fullName>
    </submittedName>
</protein>
<dbReference type="Proteomes" id="UP000078492">
    <property type="component" value="Unassembled WGS sequence"/>
</dbReference>
<accession>A0A151J795</accession>
<dbReference type="AlphaFoldDB" id="A0A151J795"/>
<proteinExistence type="predicted"/>